<keyword evidence="4" id="KW-0677">Repeat</keyword>
<feature type="compositionally biased region" description="Gly residues" evidence="8">
    <location>
        <begin position="672"/>
        <end position="681"/>
    </location>
</feature>
<organism evidence="12 13">
    <name type="scientific">Novymonas esmeraldas</name>
    <dbReference type="NCBI Taxonomy" id="1808958"/>
    <lineage>
        <taxon>Eukaryota</taxon>
        <taxon>Discoba</taxon>
        <taxon>Euglenozoa</taxon>
        <taxon>Kinetoplastea</taxon>
        <taxon>Metakinetoplastina</taxon>
        <taxon>Trypanosomatida</taxon>
        <taxon>Trypanosomatidae</taxon>
        <taxon>Novymonas</taxon>
    </lineage>
</organism>
<keyword evidence="3 7" id="KW-0853">WD repeat</keyword>
<dbReference type="GO" id="GO:0061512">
    <property type="term" value="P:protein localization to cilium"/>
    <property type="evidence" value="ECO:0007669"/>
    <property type="project" value="TreeGrafter"/>
</dbReference>
<feature type="domain" description="IFT122 first beta-propeller" evidence="10">
    <location>
        <begin position="191"/>
        <end position="291"/>
    </location>
</feature>
<dbReference type="InterPro" id="IPR001680">
    <property type="entry name" value="WD40_rpt"/>
</dbReference>
<dbReference type="Pfam" id="PF23377">
    <property type="entry name" value="Beta-prop_IFT122_2nd"/>
    <property type="match status" value="1"/>
</dbReference>
<evidence type="ECO:0000256" key="2">
    <source>
        <dbReference type="ARBA" id="ARBA00019442"/>
    </source>
</evidence>
<dbReference type="Gene3D" id="2.130.10.10">
    <property type="entry name" value="YVTN repeat-like/Quinoprotein amine dehydrogenase"/>
    <property type="match status" value="2"/>
</dbReference>
<dbReference type="Pfam" id="PF23381">
    <property type="entry name" value="Beta-prop_IFT122_1st"/>
    <property type="match status" value="2"/>
</dbReference>
<feature type="region of interest" description="Disordered" evidence="8">
    <location>
        <begin position="1116"/>
        <end position="1143"/>
    </location>
</feature>
<evidence type="ECO:0000313" key="13">
    <source>
        <dbReference type="Proteomes" id="UP001430356"/>
    </source>
</evidence>
<dbReference type="PROSITE" id="PS50294">
    <property type="entry name" value="WD_REPEATS_REGION"/>
    <property type="match status" value="1"/>
</dbReference>
<gene>
    <name evidence="12" type="ORF">NESM_000237000</name>
</gene>
<dbReference type="PANTHER" id="PTHR12764">
    <property type="entry name" value="WD REPEAT DOMAIN-RELATED"/>
    <property type="match status" value="1"/>
</dbReference>
<dbReference type="PANTHER" id="PTHR12764:SF4">
    <property type="entry name" value="INTRAFLAGELLAR TRANSPORT PROTEIN 122 HOMOLOG"/>
    <property type="match status" value="1"/>
</dbReference>
<keyword evidence="6" id="KW-0966">Cell projection</keyword>
<evidence type="ECO:0000256" key="7">
    <source>
        <dbReference type="PROSITE-ProRule" id="PRU00221"/>
    </source>
</evidence>
<feature type="domain" description="IFT122 second beta-propeller" evidence="9">
    <location>
        <begin position="299"/>
        <end position="555"/>
    </location>
</feature>
<dbReference type="InterPro" id="IPR039857">
    <property type="entry name" value="Ift122/121"/>
</dbReference>
<feature type="region of interest" description="Disordered" evidence="8">
    <location>
        <begin position="632"/>
        <end position="689"/>
    </location>
</feature>
<dbReference type="Gene3D" id="1.25.40.470">
    <property type="match status" value="1"/>
</dbReference>
<dbReference type="GO" id="GO:0030991">
    <property type="term" value="C:intraciliary transport particle A"/>
    <property type="evidence" value="ECO:0007669"/>
    <property type="project" value="TreeGrafter"/>
</dbReference>
<protein>
    <recommendedName>
        <fullName evidence="2">Intraflagellar transport protein 122 homolog</fullName>
    </recommendedName>
</protein>
<evidence type="ECO:0000256" key="4">
    <source>
        <dbReference type="ARBA" id="ARBA00022737"/>
    </source>
</evidence>
<dbReference type="SUPFAM" id="SSF50978">
    <property type="entry name" value="WD40 repeat-like"/>
    <property type="match status" value="2"/>
</dbReference>
<dbReference type="GO" id="GO:0035721">
    <property type="term" value="P:intraciliary retrograde transport"/>
    <property type="evidence" value="ECO:0007669"/>
    <property type="project" value="TreeGrafter"/>
</dbReference>
<keyword evidence="13" id="KW-1185">Reference proteome</keyword>
<dbReference type="GO" id="GO:1905515">
    <property type="term" value="P:non-motile cilium assembly"/>
    <property type="evidence" value="ECO:0007669"/>
    <property type="project" value="TreeGrafter"/>
</dbReference>
<evidence type="ECO:0000256" key="3">
    <source>
        <dbReference type="ARBA" id="ARBA00022574"/>
    </source>
</evidence>
<dbReference type="GO" id="GO:0097730">
    <property type="term" value="C:non-motile cilium"/>
    <property type="evidence" value="ECO:0007669"/>
    <property type="project" value="TreeGrafter"/>
</dbReference>
<dbReference type="InterPro" id="IPR056152">
    <property type="entry name" value="Beta-prop_IFT122_2nd"/>
</dbReference>
<evidence type="ECO:0000313" key="12">
    <source>
        <dbReference type="EMBL" id="KAK7201717.1"/>
    </source>
</evidence>
<dbReference type="Pfam" id="PF25295">
    <property type="entry name" value="TPR_IFT122"/>
    <property type="match status" value="1"/>
</dbReference>
<feature type="repeat" description="WD" evidence="7">
    <location>
        <begin position="55"/>
        <end position="87"/>
    </location>
</feature>
<feature type="compositionally biased region" description="Low complexity" evidence="8">
    <location>
        <begin position="646"/>
        <end position="665"/>
    </location>
</feature>
<name>A0AAW0FBW9_9TRYP</name>
<evidence type="ECO:0000259" key="11">
    <source>
        <dbReference type="Pfam" id="PF25295"/>
    </source>
</evidence>
<comment type="caution">
    <text evidence="12">The sequence shown here is derived from an EMBL/GenBank/DDBJ whole genome shotgun (WGS) entry which is preliminary data.</text>
</comment>
<evidence type="ECO:0000259" key="10">
    <source>
        <dbReference type="Pfam" id="PF23381"/>
    </source>
</evidence>
<dbReference type="InterPro" id="IPR015943">
    <property type="entry name" value="WD40/YVTN_repeat-like_dom_sf"/>
</dbReference>
<accession>A0AAW0FBW9</accession>
<dbReference type="SUPFAM" id="SSF48452">
    <property type="entry name" value="TPR-like"/>
    <property type="match status" value="1"/>
</dbReference>
<dbReference type="Proteomes" id="UP001430356">
    <property type="component" value="Unassembled WGS sequence"/>
</dbReference>
<dbReference type="EMBL" id="JAECZO010000019">
    <property type="protein sequence ID" value="KAK7201717.1"/>
    <property type="molecule type" value="Genomic_DNA"/>
</dbReference>
<feature type="domain" description="Intraflagellar transport protein 122 homolog TPR" evidence="11">
    <location>
        <begin position="688"/>
        <end position="995"/>
    </location>
</feature>
<dbReference type="InterPro" id="IPR057411">
    <property type="entry name" value="TPR_IFT122"/>
</dbReference>
<feature type="domain" description="IFT122 first beta-propeller" evidence="10">
    <location>
        <begin position="20"/>
        <end position="188"/>
    </location>
</feature>
<keyword evidence="5" id="KW-0969">Cilium</keyword>
<dbReference type="PROSITE" id="PS50082">
    <property type="entry name" value="WD_REPEATS_2"/>
    <property type="match status" value="1"/>
</dbReference>
<evidence type="ECO:0000256" key="1">
    <source>
        <dbReference type="ARBA" id="ARBA00004138"/>
    </source>
</evidence>
<sequence length="1315" mass="146668">MRTSVRWSETADAVKGVRPPINSVCYSPSGDFVVASCGVRVLVYAASTGTLLHSLKGHQNTIYCVDYAADGKRFASGGADRTVIVWSSKGEGIVKYQHKESIQALAHNPGSSQLASVSSIDWGLWSPEQPKVSKYSLPSKGLCAAWTPNGKTLAIGLLDGTIMLLDKGLDEKVRIRRPAPVWTLAFSPLRENGVDVLAVGSWDQRLSFYNLTGTPVGRERELDFDPCSLSYFNDGEYILLSGSDHKVTLFTNDGNRLIEVAGADDWIWSARQRPRQKQLVCGTNDGAISCIDITVTTVHAIYNDQYVYRKDMTNLVVHQLSLDRKMIIPCNEYVRKLATFRDRLAVQFQERIIVFEFFYDDERNMRYQDIAQIRRRLECTLLCVTTKAIIVCNERRITMYDFQGNKRREWSMESAVHFVKVAGGMEGREILLVGLKGGQVMKIFVDNPFPTLLHKGSVAVKSADLSSSRSRLAVIDTANTLRVLKLGKKSELLFSEENVTAVAWNVDVEDIIAFTTGNNTLHIKTGSLPAYQQAVRGLVVGFKANHVFNLHYANMMVLDVPHAHALYKYVEMRDLDRAYEVACLGVTDGDWKMLGLHAMSQLRLDIARKSFTHIQDVKLVELLKLLELRRRQSRTHDAGPPHASPDGTGDTTTTTGAATAAASGSAEKDGAAAGGADGESPGGRTPSTRNGALYGNILAFQGKYHDAARQFMKAGSELRAMEMYCDLKMWEDAKKICTDEKMLKDLIRQQARWAEDSQNFVEAASLYESCGDYAKAIGMMGQAGQVDKLMKMCRSLPKSEITLITECANYFRKHNALPYAIEAYERVQDHRALIQIHVARGDWRNAFTILEKAPTLVRELYVPWASWLAENDKFDEALEAFRAANWPKEATRLMETLAANSVTCRKFRDAAFYYLHLAEEYGQFDDGETPSDVEKAARIRRSNECVRRGDIYFAFASVYAHTTQPLPYNELSLFRTAKYLFGMCAESAIPMNVGKGAILYTLSRIANRLEMVRTARAVFEKLQGVILPVSMMEQVDVETLIVRSKPVKDRDELLDRCYRCNQIIPQLPIAGDRCPNCFHQCIRSFVNFECLPLVEFILANDVTDEEAERIIVSGVGRRKSADDEHTNGQDTSGDAKASSKATEWQSGNGANVISFDGGNIDYEIDQQLVAMGRSKAAANKGNDPFFTQLQYVLRPGRTTAAYQPFVASADILKGFRRDEVFIVRPRYGSLPVPNRYYRLMRTDVNVSLCEGCQHFFVAGDYEAECMRGSGCPLCRYRPGKQVSRSMKQILFDMEAATATATTPAAAIVPNGALAV</sequence>
<dbReference type="SMART" id="SM00320">
    <property type="entry name" value="WD40"/>
    <property type="match status" value="8"/>
</dbReference>
<dbReference type="InterPro" id="IPR011990">
    <property type="entry name" value="TPR-like_helical_dom_sf"/>
</dbReference>
<comment type="subcellular location">
    <subcellularLocation>
        <location evidence="1">Cell projection</location>
        <location evidence="1">Cilium</location>
    </subcellularLocation>
</comment>
<evidence type="ECO:0000256" key="6">
    <source>
        <dbReference type="ARBA" id="ARBA00023273"/>
    </source>
</evidence>
<dbReference type="InterPro" id="IPR036322">
    <property type="entry name" value="WD40_repeat_dom_sf"/>
</dbReference>
<evidence type="ECO:0000259" key="9">
    <source>
        <dbReference type="Pfam" id="PF23377"/>
    </source>
</evidence>
<dbReference type="InterPro" id="IPR056153">
    <property type="entry name" value="Beta-prop_IFT122_1st"/>
</dbReference>
<evidence type="ECO:0000256" key="8">
    <source>
        <dbReference type="SAM" id="MobiDB-lite"/>
    </source>
</evidence>
<proteinExistence type="predicted"/>
<evidence type="ECO:0000256" key="5">
    <source>
        <dbReference type="ARBA" id="ARBA00023069"/>
    </source>
</evidence>
<reference evidence="12 13" key="1">
    <citation type="journal article" date="2021" name="MBio">
        <title>A New Model Trypanosomatid, Novymonas esmeraldas: Genomic Perception of Its 'Candidatus Pandoraea novymonadis' Endosymbiont.</title>
        <authorList>
            <person name="Zakharova A."/>
            <person name="Saura A."/>
            <person name="Butenko A."/>
            <person name="Podesvova L."/>
            <person name="Warmusova S."/>
            <person name="Kostygov A.Y."/>
            <person name="Nenarokova A."/>
            <person name="Lukes J."/>
            <person name="Opperdoes F.R."/>
            <person name="Yurchenko V."/>
        </authorList>
    </citation>
    <scope>NUCLEOTIDE SEQUENCE [LARGE SCALE GENOMIC DNA]</scope>
    <source>
        <strain evidence="12 13">E262AT.01</strain>
    </source>
</reference>